<dbReference type="AlphaFoldDB" id="A0A409WLL7"/>
<reference evidence="2 3" key="1">
    <citation type="journal article" date="2018" name="Evol. Lett.">
        <title>Horizontal gene cluster transfer increased hallucinogenic mushroom diversity.</title>
        <authorList>
            <person name="Reynolds H.T."/>
            <person name="Vijayakumar V."/>
            <person name="Gluck-Thaler E."/>
            <person name="Korotkin H.B."/>
            <person name="Matheny P.B."/>
            <person name="Slot J.C."/>
        </authorList>
    </citation>
    <scope>NUCLEOTIDE SEQUENCE [LARGE SCALE GENOMIC DNA]</scope>
    <source>
        <strain evidence="2 3">2631</strain>
    </source>
</reference>
<keyword evidence="3" id="KW-1185">Reference proteome</keyword>
<comment type="caution">
    <text evidence="2">The sequence shown here is derived from an EMBL/GenBank/DDBJ whole genome shotgun (WGS) entry which is preliminary data.</text>
</comment>
<protein>
    <submittedName>
        <fullName evidence="2">Uncharacterized protein</fullName>
    </submittedName>
</protein>
<sequence length="114" mass="13093">MVRIRIDIPIQRKTRPRPDPSCIHHLTLTPTRVYARLIPPQRYIHIFQIHAGGVEYVSAEEDEEEDKEGDDEDEHTAPDEDLEETDGTAVNESAIRIGIGEAYDPPEIERMSCW</sequence>
<feature type="compositionally biased region" description="Acidic residues" evidence="1">
    <location>
        <begin position="58"/>
        <end position="86"/>
    </location>
</feature>
<feature type="region of interest" description="Disordered" evidence="1">
    <location>
        <begin position="1"/>
        <end position="23"/>
    </location>
</feature>
<feature type="region of interest" description="Disordered" evidence="1">
    <location>
        <begin position="55"/>
        <end position="114"/>
    </location>
</feature>
<name>A0A409WLL7_PSICY</name>
<dbReference type="Proteomes" id="UP000283269">
    <property type="component" value="Unassembled WGS sequence"/>
</dbReference>
<evidence type="ECO:0000256" key="1">
    <source>
        <dbReference type="SAM" id="MobiDB-lite"/>
    </source>
</evidence>
<organism evidence="2 3">
    <name type="scientific">Psilocybe cyanescens</name>
    <dbReference type="NCBI Taxonomy" id="93625"/>
    <lineage>
        <taxon>Eukaryota</taxon>
        <taxon>Fungi</taxon>
        <taxon>Dikarya</taxon>
        <taxon>Basidiomycota</taxon>
        <taxon>Agaricomycotina</taxon>
        <taxon>Agaricomycetes</taxon>
        <taxon>Agaricomycetidae</taxon>
        <taxon>Agaricales</taxon>
        <taxon>Agaricineae</taxon>
        <taxon>Strophariaceae</taxon>
        <taxon>Psilocybe</taxon>
    </lineage>
</organism>
<dbReference type="EMBL" id="NHYD01003378">
    <property type="protein sequence ID" value="PPQ79320.1"/>
    <property type="molecule type" value="Genomic_DNA"/>
</dbReference>
<gene>
    <name evidence="2" type="ORF">CVT25_002576</name>
</gene>
<proteinExistence type="predicted"/>
<dbReference type="InParanoid" id="A0A409WLL7"/>
<accession>A0A409WLL7</accession>
<evidence type="ECO:0000313" key="3">
    <source>
        <dbReference type="Proteomes" id="UP000283269"/>
    </source>
</evidence>
<evidence type="ECO:0000313" key="2">
    <source>
        <dbReference type="EMBL" id="PPQ79320.1"/>
    </source>
</evidence>